<accession>A0A0F8IM31</accession>
<organism evidence="2 4">
    <name type="scientific">Methanosarcina mazei</name>
    <name type="common">Methanosarcina frisia</name>
    <dbReference type="NCBI Taxonomy" id="2209"/>
    <lineage>
        <taxon>Archaea</taxon>
        <taxon>Methanobacteriati</taxon>
        <taxon>Methanobacteriota</taxon>
        <taxon>Stenosarchaea group</taxon>
        <taxon>Methanomicrobia</taxon>
        <taxon>Methanosarcinales</taxon>
        <taxon>Methanosarcinaceae</taxon>
        <taxon>Methanosarcina</taxon>
    </lineage>
</organism>
<dbReference type="Proteomes" id="UP000034298">
    <property type="component" value="Unassembled WGS sequence"/>
</dbReference>
<evidence type="ECO:0000313" key="2">
    <source>
        <dbReference type="EMBL" id="KKG64508.1"/>
    </source>
</evidence>
<name>A0A0F8IM31_METMZ</name>
<sequence length="208" mass="24577">MIEIHSILKRVEEIEISSSMCLKYLRAEQEKLMAIDQGLRNFRKNSVYRITIEKCTEILNGINYAVSIYLPKERKLGISLIKEAVEYLKVQIEILKFWKDPEEELKVEYYKQRTEPFTEIRDAEIERYRANRELVDESTSAKRHNELVDEVEIIERKTEKVFEALTKLNQTTEKMFAVLRQKDASYKWIKPIRADVSTIETAAVVIEV</sequence>
<proteinExistence type="predicted"/>
<dbReference type="EMBL" id="JJPL01000078">
    <property type="protein sequence ID" value="KKG64508.1"/>
    <property type="molecule type" value="Genomic_DNA"/>
</dbReference>
<evidence type="ECO:0000313" key="4">
    <source>
        <dbReference type="Proteomes" id="UP000034424"/>
    </source>
</evidence>
<reference evidence="3 4" key="1">
    <citation type="journal article" date="2015" name="ISME J.">
        <title>Genomic and phenotypic differentiation among Methanosarcina mazei populations from Columbia River sediment.</title>
        <authorList>
            <person name="Youngblut N.D."/>
            <person name="Wirth J.S."/>
            <person name="Henriksen J.R."/>
            <person name="Smith M."/>
            <person name="Simon H."/>
            <person name="Metcalf W.W."/>
            <person name="Whitaker R.J."/>
        </authorList>
    </citation>
    <scope>NUCLEOTIDE SEQUENCE [LARGE SCALE GENOMIC DNA]</scope>
    <source>
        <strain evidence="1 3">3.F.A.1B.1</strain>
        <strain evidence="2 4">3.F.T.2.1</strain>
    </source>
</reference>
<dbReference type="Proteomes" id="UP000034424">
    <property type="component" value="Unassembled WGS sequence"/>
</dbReference>
<dbReference type="RefSeq" id="WP_048046121.1">
    <property type="nucleotide sequence ID" value="NZ_JJPC01000067.1"/>
</dbReference>
<dbReference type="AlphaFoldDB" id="A0A0F8IM31"/>
<dbReference type="EMBL" id="JJPC01000067">
    <property type="protein sequence ID" value="KKG34929.1"/>
    <property type="molecule type" value="Genomic_DNA"/>
</dbReference>
<evidence type="ECO:0000313" key="3">
    <source>
        <dbReference type="Proteomes" id="UP000034298"/>
    </source>
</evidence>
<gene>
    <name evidence="1" type="ORF">DU30_00200</name>
    <name evidence="2" type="ORF">DU67_07540</name>
</gene>
<dbReference type="PATRIC" id="fig|2209.62.peg.44"/>
<evidence type="ECO:0000313" key="1">
    <source>
        <dbReference type="EMBL" id="KKG34929.1"/>
    </source>
</evidence>
<protein>
    <submittedName>
        <fullName evidence="2">Uncharacterized protein</fullName>
    </submittedName>
</protein>
<comment type="caution">
    <text evidence="2">The sequence shown here is derived from an EMBL/GenBank/DDBJ whole genome shotgun (WGS) entry which is preliminary data.</text>
</comment>